<evidence type="ECO:0000256" key="3">
    <source>
        <dbReference type="ARBA" id="ARBA00023274"/>
    </source>
</evidence>
<dbReference type="EMBL" id="JBBHLL010000020">
    <property type="protein sequence ID" value="KAK7829601.1"/>
    <property type="molecule type" value="Genomic_DNA"/>
</dbReference>
<evidence type="ECO:0000256" key="1">
    <source>
        <dbReference type="ARBA" id="ARBA00005257"/>
    </source>
</evidence>
<keyword evidence="2" id="KW-0689">Ribosomal protein</keyword>
<proteinExistence type="inferred from homology"/>
<dbReference type="Proteomes" id="UP001488838">
    <property type="component" value="Unassembled WGS sequence"/>
</dbReference>
<dbReference type="GO" id="GO:0005840">
    <property type="term" value="C:ribosome"/>
    <property type="evidence" value="ECO:0007669"/>
    <property type="project" value="UniProtKB-KW"/>
</dbReference>
<gene>
    <name evidence="4" type="ORF">U0070_013287</name>
</gene>
<dbReference type="GO" id="GO:0003735">
    <property type="term" value="F:structural constituent of ribosome"/>
    <property type="evidence" value="ECO:0007669"/>
    <property type="project" value="InterPro"/>
</dbReference>
<dbReference type="InterPro" id="IPR001047">
    <property type="entry name" value="Ribosomal_eS8"/>
</dbReference>
<accession>A0AAW0JTM8</accession>
<dbReference type="Gene3D" id="3.10.290.70">
    <property type="match status" value="1"/>
</dbReference>
<name>A0AAW0JTM8_MYOGA</name>
<protein>
    <submittedName>
        <fullName evidence="4">Uncharacterized protein</fullName>
    </submittedName>
</protein>
<organism evidence="4 5">
    <name type="scientific">Myodes glareolus</name>
    <name type="common">Bank vole</name>
    <name type="synonym">Clethrionomys glareolus</name>
    <dbReference type="NCBI Taxonomy" id="447135"/>
    <lineage>
        <taxon>Eukaryota</taxon>
        <taxon>Metazoa</taxon>
        <taxon>Chordata</taxon>
        <taxon>Craniata</taxon>
        <taxon>Vertebrata</taxon>
        <taxon>Euteleostomi</taxon>
        <taxon>Mammalia</taxon>
        <taxon>Eutheria</taxon>
        <taxon>Euarchontoglires</taxon>
        <taxon>Glires</taxon>
        <taxon>Rodentia</taxon>
        <taxon>Myomorpha</taxon>
        <taxon>Muroidea</taxon>
        <taxon>Cricetidae</taxon>
        <taxon>Arvicolinae</taxon>
        <taxon>Myodes</taxon>
    </lineage>
</organism>
<comment type="similarity">
    <text evidence="1">Belongs to the eukaryotic ribosomal protein eS8 family.</text>
</comment>
<evidence type="ECO:0000313" key="5">
    <source>
        <dbReference type="Proteomes" id="UP001488838"/>
    </source>
</evidence>
<dbReference type="GO" id="GO:1990904">
    <property type="term" value="C:ribonucleoprotein complex"/>
    <property type="evidence" value="ECO:0007669"/>
    <property type="project" value="UniProtKB-KW"/>
</dbReference>
<keyword evidence="5" id="KW-1185">Reference proteome</keyword>
<sequence>SECEEAIRALRLDMGNFFWGSECYTRKTRITDAVYSASSNELIRAKTLHTTPTVCESHNALRLGRKKGIKLNKKTIKGNLKEIR</sequence>
<reference evidence="4 5" key="1">
    <citation type="journal article" date="2023" name="bioRxiv">
        <title>Conserved and derived expression patterns and positive selection on dental genes reveal complex evolutionary context of ever-growing rodent molars.</title>
        <authorList>
            <person name="Calamari Z.T."/>
            <person name="Song A."/>
            <person name="Cohen E."/>
            <person name="Akter M."/>
            <person name="Roy R.D."/>
            <person name="Hallikas O."/>
            <person name="Christensen M.M."/>
            <person name="Li P."/>
            <person name="Marangoni P."/>
            <person name="Jernvall J."/>
            <person name="Klein O.D."/>
        </authorList>
    </citation>
    <scope>NUCLEOTIDE SEQUENCE [LARGE SCALE GENOMIC DNA]</scope>
    <source>
        <strain evidence="4">V071</strain>
    </source>
</reference>
<dbReference type="InterPro" id="IPR022309">
    <property type="entry name" value="Ribosomal_Se8/biogenesis_NSA2"/>
</dbReference>
<evidence type="ECO:0000313" key="4">
    <source>
        <dbReference type="EMBL" id="KAK7829601.1"/>
    </source>
</evidence>
<dbReference type="Pfam" id="PF01201">
    <property type="entry name" value="Ribosomal_S8e"/>
    <property type="match status" value="1"/>
</dbReference>
<dbReference type="AlphaFoldDB" id="A0AAW0JTM8"/>
<feature type="non-terminal residue" evidence="4">
    <location>
        <position position="1"/>
    </location>
</feature>
<dbReference type="PANTHER" id="PTHR10394">
    <property type="entry name" value="40S RIBOSOMAL PROTEIN S8"/>
    <property type="match status" value="1"/>
</dbReference>
<evidence type="ECO:0000256" key="2">
    <source>
        <dbReference type="ARBA" id="ARBA00022980"/>
    </source>
</evidence>
<comment type="caution">
    <text evidence="4">The sequence shown here is derived from an EMBL/GenBank/DDBJ whole genome shotgun (WGS) entry which is preliminary data.</text>
</comment>
<dbReference type="GO" id="GO:0006412">
    <property type="term" value="P:translation"/>
    <property type="evidence" value="ECO:0007669"/>
    <property type="project" value="InterPro"/>
</dbReference>
<keyword evidence="3" id="KW-0687">Ribonucleoprotein</keyword>